<organism evidence="4 5">
    <name type="scientific">Pseudomonas alkylphenolica</name>
    <dbReference type="NCBI Taxonomy" id="237609"/>
    <lineage>
        <taxon>Bacteria</taxon>
        <taxon>Pseudomonadati</taxon>
        <taxon>Pseudomonadota</taxon>
        <taxon>Gammaproteobacteria</taxon>
        <taxon>Pseudomonadales</taxon>
        <taxon>Pseudomonadaceae</taxon>
        <taxon>Pseudomonas</taxon>
    </lineage>
</organism>
<dbReference type="PROSITE" id="PS52035">
    <property type="entry name" value="PEPTIDASE_M14"/>
    <property type="match status" value="1"/>
</dbReference>
<dbReference type="RefSeq" id="WP_038609915.1">
    <property type="nucleotide sequence ID" value="NZ_CP009048.1"/>
</dbReference>
<dbReference type="GO" id="GO:0006508">
    <property type="term" value="P:proteolysis"/>
    <property type="evidence" value="ECO:0007669"/>
    <property type="project" value="InterPro"/>
</dbReference>
<dbReference type="AlphaFoldDB" id="A0A077F9X0"/>
<dbReference type="HOGENOM" id="CLU_042358_0_0_6"/>
<dbReference type="GO" id="GO:0008270">
    <property type="term" value="F:zinc ion binding"/>
    <property type="evidence" value="ECO:0007669"/>
    <property type="project" value="InterPro"/>
</dbReference>
<dbReference type="InterPro" id="IPR000834">
    <property type="entry name" value="Peptidase_M14"/>
</dbReference>
<dbReference type="Proteomes" id="UP000028931">
    <property type="component" value="Chromosome"/>
</dbReference>
<feature type="domain" description="Peptidase M14" evidence="3">
    <location>
        <begin position="118"/>
        <end position="378"/>
    </location>
</feature>
<evidence type="ECO:0000259" key="3">
    <source>
        <dbReference type="PROSITE" id="PS52035"/>
    </source>
</evidence>
<protein>
    <submittedName>
        <fullName evidence="4">Peptidase M14, carboxypeptidase A</fullName>
    </submittedName>
</protein>
<evidence type="ECO:0000313" key="5">
    <source>
        <dbReference type="Proteomes" id="UP000028931"/>
    </source>
</evidence>
<reference evidence="4 5" key="1">
    <citation type="submission" date="2014-07" db="EMBL/GenBank/DDBJ databases">
        <authorList>
            <person name="Lee K."/>
            <person name="Lim J.Y."/>
            <person name="Hwang I."/>
        </authorList>
    </citation>
    <scope>NUCLEOTIDE SEQUENCE [LARGE SCALE GENOMIC DNA]</scope>
    <source>
        <strain evidence="4 5">KL28</strain>
    </source>
</reference>
<dbReference type="Gene3D" id="3.40.630.10">
    <property type="entry name" value="Zn peptidases"/>
    <property type="match status" value="1"/>
</dbReference>
<keyword evidence="4" id="KW-0645">Protease</keyword>
<dbReference type="EMBL" id="CP009048">
    <property type="protein sequence ID" value="AIL61310.1"/>
    <property type="molecule type" value="Genomic_DNA"/>
</dbReference>
<evidence type="ECO:0000256" key="2">
    <source>
        <dbReference type="PROSITE-ProRule" id="PRU01379"/>
    </source>
</evidence>
<name>A0A077F9X0_9PSED</name>
<dbReference type="InterPro" id="IPR040626">
    <property type="entry name" value="Pepdidase_M14_N"/>
</dbReference>
<dbReference type="OrthoDB" id="5490902at2"/>
<dbReference type="CDD" id="cd06234">
    <property type="entry name" value="M14_PaCCP-like"/>
    <property type="match status" value="1"/>
</dbReference>
<keyword evidence="4" id="KW-0121">Carboxypeptidase</keyword>
<feature type="active site" description="Proton donor/acceptor" evidence="2">
    <location>
        <position position="342"/>
    </location>
</feature>
<dbReference type="PANTHER" id="PTHR12756:SF11">
    <property type="entry name" value="CYTOSOLIC CARBOXYPEPTIDASE 1"/>
    <property type="match status" value="1"/>
</dbReference>
<dbReference type="Gene3D" id="2.60.40.3120">
    <property type="match status" value="1"/>
</dbReference>
<dbReference type="SUPFAM" id="SSF53187">
    <property type="entry name" value="Zn-dependent exopeptidases"/>
    <property type="match status" value="1"/>
</dbReference>
<dbReference type="InterPro" id="IPR050821">
    <property type="entry name" value="Cytosolic_carboxypeptidase"/>
</dbReference>
<dbReference type="SMART" id="SM00631">
    <property type="entry name" value="Zn_pept"/>
    <property type="match status" value="1"/>
</dbReference>
<accession>A0A077F9X0</accession>
<dbReference type="PANTHER" id="PTHR12756">
    <property type="entry name" value="CYTOSOLIC CARBOXYPEPTIDASE"/>
    <property type="match status" value="1"/>
</dbReference>
<dbReference type="Pfam" id="PF00246">
    <property type="entry name" value="Peptidase_M14"/>
    <property type="match status" value="1"/>
</dbReference>
<keyword evidence="4" id="KW-0378">Hydrolase</keyword>
<dbReference type="KEGG" id="palk:PSAKL28_20890"/>
<proteinExistence type="inferred from homology"/>
<evidence type="ECO:0000256" key="1">
    <source>
        <dbReference type="ARBA" id="ARBA00001947"/>
    </source>
</evidence>
<comment type="cofactor">
    <cofactor evidence="1">
        <name>Zn(2+)</name>
        <dbReference type="ChEBI" id="CHEBI:29105"/>
    </cofactor>
</comment>
<gene>
    <name evidence="4" type="ORF">PSAKL28_20890</name>
</gene>
<dbReference type="Pfam" id="PF18027">
    <property type="entry name" value="Pepdidase_M14_N"/>
    <property type="match status" value="1"/>
</dbReference>
<comment type="similarity">
    <text evidence="2">Belongs to the peptidase M14 family.</text>
</comment>
<dbReference type="GO" id="GO:0004181">
    <property type="term" value="F:metallocarboxypeptidase activity"/>
    <property type="evidence" value="ECO:0007669"/>
    <property type="project" value="InterPro"/>
</dbReference>
<evidence type="ECO:0000313" key="4">
    <source>
        <dbReference type="EMBL" id="AIL61310.1"/>
    </source>
</evidence>
<sequence>MTVTLPPLHIDCDFDSGNILINDASDPRRVRLAIRPDTNSDHFQWFHFKASGLTPGQAHTFILENAGQSSYNEAWTGYQAVASYDQQSWFRVPTQFDGKALSFALNAEHAQAWFAYFEPYPRARHNQLIERATSLPGVELLATGRSVEGRDIQLLRAGDGASGKRKIWIIAQQHPGEHMAEWFMEGVIDRLQHNDPTLQALLQQADLYLIANMNPDGALRGHLRTNAAGQDLNRAWQNASIDKSPEVLFAQVQMKQHGVDMFLDVHGDEEIPHVFTAGCEGNPGFTPRIEALEKAFRDGLCKRTVDFQQVHGYPRSAPGQANLTLGANSVGQAYDCLSLTLEMPFKDHDDAPNAQTGWNGQRSKALANAVLDVLGQMVSTLR</sequence>
<dbReference type="eggNOG" id="COG2866">
    <property type="taxonomic scope" value="Bacteria"/>
</dbReference>